<sequence>MRRAPPPRAHPPVLLDVHPYDVRAPALLVAPVPGALPGLPRAWLVAGRACAGDSLAAAGADPGHLTQRDHPPGCHARSYVTFRDGDAE</sequence>
<feature type="region of interest" description="Disordered" evidence="1">
    <location>
        <begin position="61"/>
        <end position="88"/>
    </location>
</feature>
<evidence type="ECO:0000256" key="1">
    <source>
        <dbReference type="SAM" id="MobiDB-lite"/>
    </source>
</evidence>
<evidence type="ECO:0000313" key="2">
    <source>
        <dbReference type="EMBL" id="SAP16274.1"/>
    </source>
</evidence>
<protein>
    <submittedName>
        <fullName evidence="2">Uncharacterized protein</fullName>
    </submittedName>
</protein>
<name>A0A1M4BL80_9ACTN</name>
<dbReference type="EMBL" id="LT559120">
    <property type="protein sequence ID" value="SAP16274.1"/>
    <property type="molecule type" value="Genomic_DNA"/>
</dbReference>
<reference evidence="2" key="1">
    <citation type="submission" date="2016-04" db="EMBL/GenBank/DDBJ databases">
        <authorList>
            <person name="Evans L.H."/>
            <person name="Alamgir A."/>
            <person name="Owens N."/>
            <person name="Weber N.D."/>
            <person name="Virtaneva K."/>
            <person name="Barbian K."/>
            <person name="Babar A."/>
            <person name="Rosenke K."/>
        </authorList>
    </citation>
    <scope>NUCLEOTIDE SEQUENCE</scope>
    <source>
        <strain evidence="2">Nono1</strain>
    </source>
</reference>
<accession>A0A1M4BL80</accession>
<proteinExistence type="predicted"/>
<organism evidence="2">
    <name type="scientific">Nonomuraea gerenzanensis</name>
    <dbReference type="NCBI Taxonomy" id="93944"/>
    <lineage>
        <taxon>Bacteria</taxon>
        <taxon>Bacillati</taxon>
        <taxon>Actinomycetota</taxon>
        <taxon>Actinomycetes</taxon>
        <taxon>Streptosporangiales</taxon>
        <taxon>Streptosporangiaceae</taxon>
        <taxon>Nonomuraea</taxon>
    </lineage>
</organism>
<gene>
    <name evidence="2" type="ORF">BN4615_P10937</name>
</gene>
<dbReference type="AlphaFoldDB" id="A0A1M4BL80"/>